<sequence>MAKKKKPSESKPNLRTSFMFPSLHQDVTNAVSDKISSIWFNQKRSGKAPENEHPTHVMGRFRCSNGACSSGGWASKKVAILIRGYPENGYNAVVFNQHCKACKELGILTLDENSYVERIAYRLKKWAGVPMEPQPFSEKKGLPHKSELCEGCKQGYCQEGYH</sequence>
<keyword evidence="6" id="KW-1185">Reference proteome</keyword>
<evidence type="ECO:0000256" key="2">
    <source>
        <dbReference type="ARBA" id="ARBA00022771"/>
    </source>
</evidence>
<comment type="caution">
    <text evidence="5">The sequence shown here is derived from an EMBL/GenBank/DDBJ whole genome shotgun (WGS) entry which is preliminary data.</text>
</comment>
<dbReference type="EMBL" id="JAVFKD010000015">
    <property type="protein sequence ID" value="KAK5989395.1"/>
    <property type="molecule type" value="Genomic_DNA"/>
</dbReference>
<evidence type="ECO:0000256" key="3">
    <source>
        <dbReference type="ARBA" id="ARBA00022833"/>
    </source>
</evidence>
<evidence type="ECO:0000259" key="4">
    <source>
        <dbReference type="SMART" id="SM01328"/>
    </source>
</evidence>
<evidence type="ECO:0000313" key="5">
    <source>
        <dbReference type="EMBL" id="KAK5989395.1"/>
    </source>
</evidence>
<keyword evidence="3" id="KW-0862">Zinc</keyword>
<evidence type="ECO:0000256" key="1">
    <source>
        <dbReference type="ARBA" id="ARBA00022723"/>
    </source>
</evidence>
<feature type="domain" description="3CxxC-type" evidence="4">
    <location>
        <begin position="56"/>
        <end position="155"/>
    </location>
</feature>
<accession>A0ABR0SB59</accession>
<keyword evidence="2" id="KW-0863">Zinc-finger</keyword>
<dbReference type="Pfam" id="PF13695">
    <property type="entry name" value="Zn_ribbon_3CxxC"/>
    <property type="match status" value="1"/>
</dbReference>
<dbReference type="Proteomes" id="UP001338125">
    <property type="component" value="Unassembled WGS sequence"/>
</dbReference>
<name>A0ABR0SB59_9HYPO</name>
<dbReference type="SMART" id="SM01328">
    <property type="entry name" value="zf-3CxxC"/>
    <property type="match status" value="1"/>
</dbReference>
<organism evidence="5 6">
    <name type="scientific">Cladobotryum mycophilum</name>
    <dbReference type="NCBI Taxonomy" id="491253"/>
    <lineage>
        <taxon>Eukaryota</taxon>
        <taxon>Fungi</taxon>
        <taxon>Dikarya</taxon>
        <taxon>Ascomycota</taxon>
        <taxon>Pezizomycotina</taxon>
        <taxon>Sordariomycetes</taxon>
        <taxon>Hypocreomycetidae</taxon>
        <taxon>Hypocreales</taxon>
        <taxon>Hypocreaceae</taxon>
        <taxon>Cladobotryum</taxon>
    </lineage>
</organism>
<proteinExistence type="predicted"/>
<dbReference type="InterPro" id="IPR027377">
    <property type="entry name" value="ZAR1/RTP1-5-like_Znf-3CxxC"/>
</dbReference>
<protein>
    <recommendedName>
        <fullName evidence="4">3CxxC-type domain-containing protein</fullName>
    </recommendedName>
</protein>
<evidence type="ECO:0000313" key="6">
    <source>
        <dbReference type="Proteomes" id="UP001338125"/>
    </source>
</evidence>
<gene>
    <name evidence="5" type="ORF">PT974_10914</name>
</gene>
<reference evidence="5 6" key="1">
    <citation type="submission" date="2024-01" db="EMBL/GenBank/DDBJ databases">
        <title>Complete genome of Cladobotryum mycophilum ATHUM6906.</title>
        <authorList>
            <person name="Christinaki A.C."/>
            <person name="Myridakis A.I."/>
            <person name="Kouvelis V.N."/>
        </authorList>
    </citation>
    <scope>NUCLEOTIDE SEQUENCE [LARGE SCALE GENOMIC DNA]</scope>
    <source>
        <strain evidence="5 6">ATHUM6906</strain>
    </source>
</reference>
<keyword evidence="1" id="KW-0479">Metal-binding</keyword>